<dbReference type="GO" id="GO:0019005">
    <property type="term" value="C:SCF ubiquitin ligase complex"/>
    <property type="evidence" value="ECO:0007669"/>
    <property type="project" value="TreeGrafter"/>
</dbReference>
<dbReference type="Gene3D" id="3.80.10.10">
    <property type="entry name" value="Ribonuclease Inhibitor"/>
    <property type="match status" value="2"/>
</dbReference>
<proteinExistence type="predicted"/>
<sequence>MLQEVSCLMQNKRRTILKDYLDNIKNSNEKQNIFNVDFRKAQKNITDDIAVKFVDARVIDASSCDLLTIVFFQNAFKHLHTLRIDYCQQIIINDEAIKKLPRTLTCLSMSYCFGFQISDEAFKYLPSGLTKLYLCGLKQGSLTHKVLHNLPEGLHTLDVRNCGKNILTEHAFTRLPLQLHNLHTILYNSNIQLRQDINQCLPYNLRVLDINVYVQKPTISYNFFNDLLTNLPCLHALKIYGKDLDLTHICLPSNLLKLDVALCEIGKSVNSLIEHLPNKLHVLDISYNKQMTDNLFRFLPPNLCVLIMRGCKQRCITNQMFDYLPQGLHTLDISYCRQSTITDSGLCNLPRNLRKLIMNKCDQSGITNVTFQNLPKNLKILQMANCNRRTVTCDIFNHLSTKISLTLGYNENKRIKFAKMCGFNVEVTDINRPCVHHM</sequence>
<protein>
    <submittedName>
        <fullName evidence="1">F-box/LRR-repeat protein</fullName>
    </submittedName>
</protein>
<dbReference type="AlphaFoldDB" id="A0AAW2ZK58"/>
<dbReference type="InterPro" id="IPR032675">
    <property type="entry name" value="LRR_dom_sf"/>
</dbReference>
<gene>
    <name evidence="1" type="ORF">AKO1_009067</name>
</gene>
<dbReference type="EMBL" id="JAOPGA020001506">
    <property type="protein sequence ID" value="KAL0489022.1"/>
    <property type="molecule type" value="Genomic_DNA"/>
</dbReference>
<keyword evidence="2" id="KW-1185">Reference proteome</keyword>
<reference evidence="1 2" key="1">
    <citation type="submission" date="2024-03" db="EMBL/GenBank/DDBJ databases">
        <title>The Acrasis kona genome and developmental transcriptomes reveal deep origins of eukaryotic multicellular pathways.</title>
        <authorList>
            <person name="Sheikh S."/>
            <person name="Fu C.-J."/>
            <person name="Brown M.W."/>
            <person name="Baldauf S.L."/>
        </authorList>
    </citation>
    <scope>NUCLEOTIDE SEQUENCE [LARGE SCALE GENOMIC DNA]</scope>
    <source>
        <strain evidence="1 2">ATCC MYA-3509</strain>
    </source>
</reference>
<name>A0AAW2ZK58_9EUKA</name>
<dbReference type="Proteomes" id="UP001431209">
    <property type="component" value="Unassembled WGS sequence"/>
</dbReference>
<comment type="caution">
    <text evidence="1">The sequence shown here is derived from an EMBL/GenBank/DDBJ whole genome shotgun (WGS) entry which is preliminary data.</text>
</comment>
<accession>A0AAW2ZK58</accession>
<evidence type="ECO:0000313" key="1">
    <source>
        <dbReference type="EMBL" id="KAL0489022.1"/>
    </source>
</evidence>
<organism evidence="1 2">
    <name type="scientific">Acrasis kona</name>
    <dbReference type="NCBI Taxonomy" id="1008807"/>
    <lineage>
        <taxon>Eukaryota</taxon>
        <taxon>Discoba</taxon>
        <taxon>Heterolobosea</taxon>
        <taxon>Tetramitia</taxon>
        <taxon>Eutetramitia</taxon>
        <taxon>Acrasidae</taxon>
        <taxon>Acrasis</taxon>
    </lineage>
</organism>
<evidence type="ECO:0000313" key="2">
    <source>
        <dbReference type="Proteomes" id="UP001431209"/>
    </source>
</evidence>
<dbReference type="SUPFAM" id="SSF52058">
    <property type="entry name" value="L domain-like"/>
    <property type="match status" value="1"/>
</dbReference>
<dbReference type="GO" id="GO:0031146">
    <property type="term" value="P:SCF-dependent proteasomal ubiquitin-dependent protein catabolic process"/>
    <property type="evidence" value="ECO:0007669"/>
    <property type="project" value="TreeGrafter"/>
</dbReference>
<dbReference type="PANTHER" id="PTHR13318">
    <property type="entry name" value="PARTNER OF PAIRED, ISOFORM B-RELATED"/>
    <property type="match status" value="1"/>
</dbReference>